<reference evidence="2 3" key="1">
    <citation type="journal article" date="2018" name="Cell">
        <title>The Chara Genome: Secondary Complexity and Implications for Plant Terrestrialization.</title>
        <authorList>
            <person name="Nishiyama T."/>
            <person name="Sakayama H."/>
            <person name="Vries J.D."/>
            <person name="Buschmann H."/>
            <person name="Saint-Marcoux D."/>
            <person name="Ullrich K.K."/>
            <person name="Haas F.B."/>
            <person name="Vanderstraeten L."/>
            <person name="Becker D."/>
            <person name="Lang D."/>
            <person name="Vosolsobe S."/>
            <person name="Rombauts S."/>
            <person name="Wilhelmsson P.K.I."/>
            <person name="Janitza P."/>
            <person name="Kern R."/>
            <person name="Heyl A."/>
            <person name="Rumpler F."/>
            <person name="Villalobos L.I.A.C."/>
            <person name="Clay J.M."/>
            <person name="Skokan R."/>
            <person name="Toyoda A."/>
            <person name="Suzuki Y."/>
            <person name="Kagoshima H."/>
            <person name="Schijlen E."/>
            <person name="Tajeshwar N."/>
            <person name="Catarino B."/>
            <person name="Hetherington A.J."/>
            <person name="Saltykova A."/>
            <person name="Bonnot C."/>
            <person name="Breuninger H."/>
            <person name="Symeonidi A."/>
            <person name="Radhakrishnan G.V."/>
            <person name="Van Nieuwerburgh F."/>
            <person name="Deforce D."/>
            <person name="Chang C."/>
            <person name="Karol K.G."/>
            <person name="Hedrich R."/>
            <person name="Ulvskov P."/>
            <person name="Glockner G."/>
            <person name="Delwiche C.F."/>
            <person name="Petrasek J."/>
            <person name="Van de Peer Y."/>
            <person name="Friml J."/>
            <person name="Beilby M."/>
            <person name="Dolan L."/>
            <person name="Kohara Y."/>
            <person name="Sugano S."/>
            <person name="Fujiyama A."/>
            <person name="Delaux P.-M."/>
            <person name="Quint M."/>
            <person name="TheiBen G."/>
            <person name="Hagemann M."/>
            <person name="Harholt J."/>
            <person name="Dunand C."/>
            <person name="Zachgo S."/>
            <person name="Langdale J."/>
            <person name="Maumus F."/>
            <person name="Straeten D.V.D."/>
            <person name="Gould S.B."/>
            <person name="Rensing S.A."/>
        </authorList>
    </citation>
    <scope>NUCLEOTIDE SEQUENCE [LARGE SCALE GENOMIC DNA]</scope>
    <source>
        <strain evidence="2 3">S276</strain>
    </source>
</reference>
<organism evidence="2 3">
    <name type="scientific">Chara braunii</name>
    <name type="common">Braun's stonewort</name>
    <dbReference type="NCBI Taxonomy" id="69332"/>
    <lineage>
        <taxon>Eukaryota</taxon>
        <taxon>Viridiplantae</taxon>
        <taxon>Streptophyta</taxon>
        <taxon>Charophyceae</taxon>
        <taxon>Charales</taxon>
        <taxon>Characeae</taxon>
        <taxon>Chara</taxon>
    </lineage>
</organism>
<evidence type="ECO:0000313" key="3">
    <source>
        <dbReference type="Proteomes" id="UP000265515"/>
    </source>
</evidence>
<name>A0A388LMG3_CHABU</name>
<keyword evidence="1" id="KW-0812">Transmembrane</keyword>
<keyword evidence="1" id="KW-1133">Transmembrane helix</keyword>
<keyword evidence="1" id="KW-0472">Membrane</keyword>
<dbReference type="EMBL" id="BFEA01000442">
    <property type="protein sequence ID" value="GBG83530.1"/>
    <property type="molecule type" value="Genomic_DNA"/>
</dbReference>
<accession>A0A388LMG3</accession>
<dbReference type="Gramene" id="GBG83530">
    <property type="protein sequence ID" value="GBG83530"/>
    <property type="gene ID" value="CBR_g37245"/>
</dbReference>
<sequence>MDVSSIVVPVIGISVAAFATFYVVSFSEIKNKYENSDKYLDDEDADDPVRLRSLQSNKEWRQARKEAKKQRKGT</sequence>
<proteinExistence type="predicted"/>
<feature type="transmembrane region" description="Helical" evidence="1">
    <location>
        <begin position="6"/>
        <end position="24"/>
    </location>
</feature>
<keyword evidence="3" id="KW-1185">Reference proteome</keyword>
<dbReference type="AlphaFoldDB" id="A0A388LMG3"/>
<comment type="caution">
    <text evidence="2">The sequence shown here is derived from an EMBL/GenBank/DDBJ whole genome shotgun (WGS) entry which is preliminary data.</text>
</comment>
<dbReference type="Proteomes" id="UP000265515">
    <property type="component" value="Unassembled WGS sequence"/>
</dbReference>
<dbReference type="PANTHER" id="PTHR37225:SF1">
    <property type="entry name" value="OS04G0657900 PROTEIN"/>
    <property type="match status" value="1"/>
</dbReference>
<gene>
    <name evidence="2" type="ORF">CBR_g37245</name>
</gene>
<evidence type="ECO:0000313" key="2">
    <source>
        <dbReference type="EMBL" id="GBG83530.1"/>
    </source>
</evidence>
<dbReference type="PANTHER" id="PTHR37225">
    <property type="entry name" value="OSJNBA0011F23.3 PROTEIN"/>
    <property type="match status" value="1"/>
</dbReference>
<protein>
    <submittedName>
        <fullName evidence="2">Uncharacterized protein</fullName>
    </submittedName>
</protein>
<evidence type="ECO:0000256" key="1">
    <source>
        <dbReference type="SAM" id="Phobius"/>
    </source>
</evidence>